<feature type="domain" description="Major facilitator superfamily (MFS) profile" evidence="5">
    <location>
        <begin position="1036"/>
        <end position="1420"/>
    </location>
</feature>
<dbReference type="InterPro" id="IPR020846">
    <property type="entry name" value="MFS_dom"/>
</dbReference>
<dbReference type="InterPro" id="IPR002913">
    <property type="entry name" value="START_lipid-bd_dom"/>
</dbReference>
<feature type="domain" description="START" evidence="4">
    <location>
        <begin position="233"/>
        <end position="382"/>
    </location>
</feature>
<feature type="transmembrane region" description="Helical" evidence="3">
    <location>
        <begin position="1363"/>
        <end position="1388"/>
    </location>
</feature>
<feature type="transmembrane region" description="Helical" evidence="3">
    <location>
        <begin position="593"/>
        <end position="614"/>
    </location>
</feature>
<comment type="caution">
    <text evidence="6">The sequence shown here is derived from an EMBL/GenBank/DDBJ whole genome shotgun (WGS) entry which is preliminary data.</text>
</comment>
<evidence type="ECO:0000259" key="5">
    <source>
        <dbReference type="PROSITE" id="PS50850"/>
    </source>
</evidence>
<name>A0ABQ6MH93_9STRA</name>
<dbReference type="EMBL" id="BRYB01002824">
    <property type="protein sequence ID" value="GMI25980.1"/>
    <property type="molecule type" value="Genomic_DNA"/>
</dbReference>
<evidence type="ECO:0000259" key="4">
    <source>
        <dbReference type="PROSITE" id="PS50848"/>
    </source>
</evidence>
<keyword evidence="3" id="KW-0472">Membrane</keyword>
<feature type="compositionally biased region" description="Gly residues" evidence="2">
    <location>
        <begin position="955"/>
        <end position="964"/>
    </location>
</feature>
<dbReference type="PANTHER" id="PTHR24002:SF3">
    <property type="entry name" value="SOLUTE CARRIER FAMILY 22 MEMBER 18"/>
    <property type="match status" value="1"/>
</dbReference>
<gene>
    <name evidence="6" type="ORF">TeGR_g4912</name>
</gene>
<feature type="region of interest" description="Disordered" evidence="2">
    <location>
        <begin position="902"/>
        <end position="921"/>
    </location>
</feature>
<feature type="transmembrane region" description="Helical" evidence="3">
    <location>
        <begin position="691"/>
        <end position="717"/>
    </location>
</feature>
<feature type="transmembrane region" description="Helical" evidence="3">
    <location>
        <begin position="1102"/>
        <end position="1124"/>
    </location>
</feature>
<reference evidence="6 7" key="1">
    <citation type="journal article" date="2023" name="Commun. Biol.">
        <title>Genome analysis of Parmales, the sister group of diatoms, reveals the evolutionary specialization of diatoms from phago-mixotrophs to photoautotrophs.</title>
        <authorList>
            <person name="Ban H."/>
            <person name="Sato S."/>
            <person name="Yoshikawa S."/>
            <person name="Yamada K."/>
            <person name="Nakamura Y."/>
            <person name="Ichinomiya M."/>
            <person name="Sato N."/>
            <person name="Blanc-Mathieu R."/>
            <person name="Endo H."/>
            <person name="Kuwata A."/>
            <person name="Ogata H."/>
        </authorList>
    </citation>
    <scope>NUCLEOTIDE SEQUENCE [LARGE SCALE GENOMIC DNA]</scope>
</reference>
<dbReference type="InterPro" id="IPR036259">
    <property type="entry name" value="MFS_trans_sf"/>
</dbReference>
<dbReference type="InterPro" id="IPR011701">
    <property type="entry name" value="MFS"/>
</dbReference>
<dbReference type="Gene3D" id="1.20.1250.20">
    <property type="entry name" value="MFS general substrate transporter like domains"/>
    <property type="match status" value="1"/>
</dbReference>
<feature type="transmembrane region" description="Helical" evidence="3">
    <location>
        <begin position="1194"/>
        <end position="1211"/>
    </location>
</feature>
<evidence type="ECO:0000313" key="7">
    <source>
        <dbReference type="Proteomes" id="UP001165060"/>
    </source>
</evidence>
<feature type="transmembrane region" description="Helical" evidence="3">
    <location>
        <begin position="1239"/>
        <end position="1258"/>
    </location>
</feature>
<evidence type="ECO:0000256" key="3">
    <source>
        <dbReference type="SAM" id="Phobius"/>
    </source>
</evidence>
<feature type="transmembrane region" description="Helical" evidence="3">
    <location>
        <begin position="1169"/>
        <end position="1188"/>
    </location>
</feature>
<feature type="transmembrane region" description="Helical" evidence="3">
    <location>
        <begin position="729"/>
        <end position="754"/>
    </location>
</feature>
<dbReference type="InterPro" id="IPR023393">
    <property type="entry name" value="START-like_dom_sf"/>
</dbReference>
<dbReference type="PROSITE" id="PS50850">
    <property type="entry name" value="MFS"/>
    <property type="match status" value="1"/>
</dbReference>
<accession>A0ABQ6MH93</accession>
<dbReference type="Proteomes" id="UP001165060">
    <property type="component" value="Unassembled WGS sequence"/>
</dbReference>
<evidence type="ECO:0000313" key="6">
    <source>
        <dbReference type="EMBL" id="GMI25980.1"/>
    </source>
</evidence>
<feature type="transmembrane region" description="Helical" evidence="3">
    <location>
        <begin position="1278"/>
        <end position="1299"/>
    </location>
</feature>
<dbReference type="Pfam" id="PF01852">
    <property type="entry name" value="START"/>
    <property type="match status" value="1"/>
</dbReference>
<keyword evidence="3" id="KW-0812">Transmembrane</keyword>
<dbReference type="PANTHER" id="PTHR24002">
    <property type="entry name" value="SOLUTE CARRIER FAMILY 22 MEMBER 18"/>
    <property type="match status" value="1"/>
</dbReference>
<dbReference type="Pfam" id="PF07690">
    <property type="entry name" value="MFS_1"/>
    <property type="match status" value="1"/>
</dbReference>
<keyword evidence="3" id="KW-1133">Transmembrane helix</keyword>
<protein>
    <recommendedName>
        <fullName evidence="8">Major facilitator superfamily (MFS) profile domain-containing protein</fullName>
    </recommendedName>
</protein>
<feature type="transmembrane region" description="Helical" evidence="3">
    <location>
        <begin position="805"/>
        <end position="824"/>
    </location>
</feature>
<feature type="region of interest" description="Disordered" evidence="2">
    <location>
        <begin position="935"/>
        <end position="1030"/>
    </location>
</feature>
<feature type="transmembrane region" description="Helical" evidence="3">
    <location>
        <begin position="1331"/>
        <end position="1351"/>
    </location>
</feature>
<dbReference type="SUPFAM" id="SSF103473">
    <property type="entry name" value="MFS general substrate transporter"/>
    <property type="match status" value="1"/>
</dbReference>
<feature type="transmembrane region" description="Helical" evidence="3">
    <location>
        <begin position="766"/>
        <end position="785"/>
    </location>
</feature>
<feature type="transmembrane region" description="Helical" evidence="3">
    <location>
        <begin position="1072"/>
        <end position="1090"/>
    </location>
</feature>
<dbReference type="CDD" id="cd00177">
    <property type="entry name" value="START"/>
    <property type="match status" value="1"/>
</dbReference>
<evidence type="ECO:0000256" key="1">
    <source>
        <dbReference type="ARBA" id="ARBA00004141"/>
    </source>
</evidence>
<evidence type="ECO:0008006" key="8">
    <source>
        <dbReference type="Google" id="ProtNLM"/>
    </source>
</evidence>
<proteinExistence type="predicted"/>
<feature type="non-terminal residue" evidence="6">
    <location>
        <position position="1"/>
    </location>
</feature>
<feature type="compositionally biased region" description="Polar residues" evidence="2">
    <location>
        <begin position="912"/>
        <end position="921"/>
    </location>
</feature>
<comment type="subcellular location">
    <subcellularLocation>
        <location evidence="1">Membrane</location>
        <topology evidence="1">Multi-pass membrane protein</topology>
    </subcellularLocation>
</comment>
<keyword evidence="7" id="KW-1185">Reference proteome</keyword>
<dbReference type="PROSITE" id="PS50848">
    <property type="entry name" value="START"/>
    <property type="match status" value="1"/>
</dbReference>
<feature type="compositionally biased region" description="Basic and acidic residues" evidence="2">
    <location>
        <begin position="979"/>
        <end position="1014"/>
    </location>
</feature>
<evidence type="ECO:0000256" key="2">
    <source>
        <dbReference type="SAM" id="MobiDB-lite"/>
    </source>
</evidence>
<organism evidence="6 7">
    <name type="scientific">Tetraparma gracilis</name>
    <dbReference type="NCBI Taxonomy" id="2962635"/>
    <lineage>
        <taxon>Eukaryota</taxon>
        <taxon>Sar</taxon>
        <taxon>Stramenopiles</taxon>
        <taxon>Ochrophyta</taxon>
        <taxon>Bolidophyceae</taxon>
        <taxon>Parmales</taxon>
        <taxon>Triparmaceae</taxon>
        <taxon>Tetraparma</taxon>
    </lineage>
</organism>
<dbReference type="Gene3D" id="3.30.530.20">
    <property type="match status" value="2"/>
</dbReference>
<feature type="transmembrane region" description="Helical" evidence="3">
    <location>
        <begin position="1040"/>
        <end position="1060"/>
    </location>
</feature>
<sequence>EGDKDLTLFGRTYVDADIASIAAWDQLKEQGRDIIAGFFSVQGGVERNFINFNDHSYIMQQVRDFGIWKFLPREFVMKCIWKWDDEERKSLTMTQEPIETDDFPLNPTKLVRAAAYTMMKVEWCRPIGNIPQSRVTWTTAVNLGGAIPRSGIKTRAVKFLMYLDKIRRTFDQSTAIDDEINTQILAKMKKKKSNEGYSDEENAIVAKGYSYFASFENAENVTVLKSTPSVENEILQKKGERLAWGRSRMRIRTEPEKVVAYQMNFMARSLSKPDTIEKKVVEQSSDHNQIVHMVKVMPKPIADRELVMQYVWKRRSRGEYIVVIIPAEHREYPEAASNRVRAKFTTAIKLVRGQDNTTFVDYVLQLDIGGVNESSAIVSAFLRKYLMQQVNRTLAMRNHFQRMRSLAESDDEDGRVMGEILMTRVKGENHAHFTVSGHLSKDSTYADQRMHEIFGRYAMLREVEETYPSFQVFLARIVLNRFSTTSDCPKKLCNLSKRDFENMGSAFATTLAVNLTPEAAVDQLILRYPALLELDAQYEWFRPMMDVIGLRLLSEVAWGLKLRVMMGAAFSILDMASDLYVINLYFDMGGDQLVYAWFMLVAFALCLLLQLAFVFLQHGGEKKSKLLLEMAIALTGLKPVYAFDTDPQHRKDQPWHAGFVGDDATARTVIVGAMCANSAVLLLLRSVATALVIMVDWTIVPIFLAADFLLLCCIKVARGDFLSEFKLDGLTASVFISFLVWLISKIIVDFVGLVQFRHPSYFGGRDWSASVMLSIAASGAAVAYYYGADGGDKPLIIPQNQATNIYALGVALWVASFAALVFAMKQEHRGTFLETTTASEFERRVFLQGDDFAKSNIIMCNYRVWADVRDDVKEWVAENWWTWESEQPEWFTPRWKANVPPDFIPEDDGDSNGLTTGRDSSLTSVRSSIGLYLGGDSSMARKQQQNRMHRDTGDGAYGSGGGESAYGSLGRRHRGTKASLERDNRELIEALKEASEARSLGREKTKKEEEEKIDMLLQNTGKGTRGGTGGGMDLRRRLPLLLHLGFLTASFGVLVPFFASRRDSLSCDASCFGRYSSARSAAGLVGSLLVTRLSDLLGRRAVLCLGLAGALAGLLLSASLPHAVSTLYVAMLPGALLQQNFSVAKALVSDLAALGLCDRPKLIGRMGMVVGLAFMLGPALGGSVIPTFEAGLNVAIAMVLLSAVCLLFVTVPPPAPSSTPAPSNPLASFFNLPAARSPGALTVMCMRVLMSLAFHVFMTVWSPSLKERFDFQPKDHGRFMSAIGLFYALSQGVFAPFVTKRVSATPRLLLSCCLFLSLGRCLALATTSLAVVYGIFFAIIMSLGTFNTVLASDVQRLAPTSEIGGLIGVLGSVESVAGMAGPLLGGALAERHELAPISFVVAAYLGVAAIVLGRYERTVLGHKQPVAEGKAKAE</sequence>
<feature type="transmembrane region" description="Helical" evidence="3">
    <location>
        <begin position="664"/>
        <end position="684"/>
    </location>
</feature>
<dbReference type="SUPFAM" id="SSF55961">
    <property type="entry name" value="Bet v1-like"/>
    <property type="match status" value="2"/>
</dbReference>
<feature type="transmembrane region" description="Helical" evidence="3">
    <location>
        <begin position="1394"/>
        <end position="1413"/>
    </location>
</feature>